<organism evidence="1 2">
    <name type="scientific">Brachyspira catarrhinii</name>
    <dbReference type="NCBI Taxonomy" id="2528966"/>
    <lineage>
        <taxon>Bacteria</taxon>
        <taxon>Pseudomonadati</taxon>
        <taxon>Spirochaetota</taxon>
        <taxon>Spirochaetia</taxon>
        <taxon>Brachyspirales</taxon>
        <taxon>Brachyspiraceae</taxon>
        <taxon>Brachyspira</taxon>
    </lineage>
</organism>
<sequence>MLKRFREYILENTEDMIDIINKSQLKFMDKDMFLSVSSICSFIPKNITENLKWKELQASAKEIYRALVSNYDYELGIARITHSQILNEAGIGGNATIVKSLDSLEDNGFIIRVESKTKSHNYLMPYQEKFFAEICNVEVRDLSVLYTIKNKKENKQKGSVNPLFYKVCQKLSCLGIDAPHKLIDKYSSQGNQLRIILSMSDAVYIAKKYNLKKNMDLNKYLIDLLKKGNIRDNIFDNETMNTIRNIIIKIKQNKTE</sequence>
<accession>A0ABY2TQD2</accession>
<dbReference type="EMBL" id="SJDU01000178">
    <property type="protein sequence ID" value="TKZ35029.1"/>
    <property type="molecule type" value="Genomic_DNA"/>
</dbReference>
<dbReference type="Proteomes" id="UP000310168">
    <property type="component" value="Unassembled WGS sequence"/>
</dbReference>
<protein>
    <recommendedName>
        <fullName evidence="3">MarR family transcriptional regulator</fullName>
    </recommendedName>
</protein>
<evidence type="ECO:0000313" key="1">
    <source>
        <dbReference type="EMBL" id="TKZ35029.1"/>
    </source>
</evidence>
<comment type="caution">
    <text evidence="1">The sequence shown here is derived from an EMBL/GenBank/DDBJ whole genome shotgun (WGS) entry which is preliminary data.</text>
</comment>
<name>A0ABY2TQD2_9SPIR</name>
<keyword evidence="2" id="KW-1185">Reference proteome</keyword>
<gene>
    <name evidence="1" type="ORF">EZH24_07405</name>
</gene>
<reference evidence="1 2" key="1">
    <citation type="journal article" date="2019" name="Anaerobe">
        <title>Brachyspira catarrhinii sp. nov., an anaerobic intestinal spirochaete isolated from vervet monkeys may have been misidentified as Brachyspira aalborgi in previous studies.</title>
        <authorList>
            <person name="Phillips N.D."/>
            <person name="La T."/>
            <person name="Hampson D.J."/>
        </authorList>
    </citation>
    <scope>NUCLEOTIDE SEQUENCE [LARGE SCALE GENOMIC DNA]</scope>
    <source>
        <strain evidence="1 2">Z12</strain>
    </source>
</reference>
<evidence type="ECO:0000313" key="2">
    <source>
        <dbReference type="Proteomes" id="UP000310168"/>
    </source>
</evidence>
<proteinExistence type="predicted"/>
<evidence type="ECO:0008006" key="3">
    <source>
        <dbReference type="Google" id="ProtNLM"/>
    </source>
</evidence>